<feature type="compositionally biased region" description="Polar residues" evidence="1">
    <location>
        <begin position="186"/>
        <end position="196"/>
    </location>
</feature>
<gene>
    <name evidence="2" type="ORF">Tco_1002675</name>
</gene>
<keyword evidence="3" id="KW-1185">Reference proteome</keyword>
<feature type="region of interest" description="Disordered" evidence="1">
    <location>
        <begin position="145"/>
        <end position="196"/>
    </location>
</feature>
<protein>
    <recommendedName>
        <fullName evidence="4">Xylulose kinase-1</fullName>
    </recommendedName>
</protein>
<proteinExistence type="predicted"/>
<name>A0ABQ5F8T3_9ASTR</name>
<feature type="region of interest" description="Disordered" evidence="1">
    <location>
        <begin position="413"/>
        <end position="433"/>
    </location>
</feature>
<organism evidence="2 3">
    <name type="scientific">Tanacetum coccineum</name>
    <dbReference type="NCBI Taxonomy" id="301880"/>
    <lineage>
        <taxon>Eukaryota</taxon>
        <taxon>Viridiplantae</taxon>
        <taxon>Streptophyta</taxon>
        <taxon>Embryophyta</taxon>
        <taxon>Tracheophyta</taxon>
        <taxon>Spermatophyta</taxon>
        <taxon>Magnoliopsida</taxon>
        <taxon>eudicotyledons</taxon>
        <taxon>Gunneridae</taxon>
        <taxon>Pentapetalae</taxon>
        <taxon>asterids</taxon>
        <taxon>campanulids</taxon>
        <taxon>Asterales</taxon>
        <taxon>Asteraceae</taxon>
        <taxon>Asteroideae</taxon>
        <taxon>Anthemideae</taxon>
        <taxon>Anthemidinae</taxon>
        <taxon>Tanacetum</taxon>
    </lineage>
</organism>
<reference evidence="2" key="2">
    <citation type="submission" date="2022-01" db="EMBL/GenBank/DDBJ databases">
        <authorList>
            <person name="Yamashiro T."/>
            <person name="Shiraishi A."/>
            <person name="Satake H."/>
            <person name="Nakayama K."/>
        </authorList>
    </citation>
    <scope>NUCLEOTIDE SEQUENCE</scope>
</reference>
<sequence length="618" mass="69067">MSDLKFADTHNLVAFLFKPAESEGFEQIVDFLNVNPIKYALTVNPTIYCSCIKQFWDTVKTKTVNGEVQLQALVDRKKVIITKSNIRRDLRLEDAEVGDMSHHKRIYVTPSHTKKIFGNMKREGKGLSGTVTPLFPTMMVQAQEEMGEGSAIPTDPHHTPIITQPSTSQPQEKQKPRKPKRKDTESPQPSGPTTSVADEAFNEENVSKHSNDQLLSDLETSKTAQAYEITSLKLRVKKLKKKGGSRTHKLKRLYKVGRSARVVSSDEASLGDQEDASKQGRKIDDINADARITLDSNHFDADADMFGVHDLDGDEVVIETEKDHEVVVESEVVAKKKDDEVFNEKEVPIEEVSVVGTATTVSAATITKVDITLAQALAELKSTKPTATTTAATIITAASTRPKAKGLVIDDQEQAPTPTPIVSSQQSSQVKDKGKAEFDEEVRLAREKDKANIALIEEWNDIQAEIETDYELAQRLQAEEQEELTIEERPPTRAQQRSIMCTYLKNIEGKKVKDLKKLSFDSIKKMFDIAFKRVNTFVDFRTELVEGTEMKESSKKAEVMEELAQESSSKRAGDELEQENAKKQKVDDDQETAKMKELMKIVFDEEAVAINDIPLATL</sequence>
<dbReference type="Proteomes" id="UP001151760">
    <property type="component" value="Unassembled WGS sequence"/>
</dbReference>
<feature type="region of interest" description="Disordered" evidence="1">
    <location>
        <begin position="262"/>
        <end position="281"/>
    </location>
</feature>
<accession>A0ABQ5F8T3</accession>
<dbReference type="EMBL" id="BQNB010017083">
    <property type="protein sequence ID" value="GJT59142.1"/>
    <property type="molecule type" value="Genomic_DNA"/>
</dbReference>
<reference evidence="2" key="1">
    <citation type="journal article" date="2022" name="Int. J. Mol. Sci.">
        <title>Draft Genome of Tanacetum Coccineum: Genomic Comparison of Closely Related Tanacetum-Family Plants.</title>
        <authorList>
            <person name="Yamashiro T."/>
            <person name="Shiraishi A."/>
            <person name="Nakayama K."/>
            <person name="Satake H."/>
        </authorList>
    </citation>
    <scope>NUCLEOTIDE SEQUENCE</scope>
</reference>
<evidence type="ECO:0000313" key="2">
    <source>
        <dbReference type="EMBL" id="GJT59142.1"/>
    </source>
</evidence>
<feature type="region of interest" description="Disordered" evidence="1">
    <location>
        <begin position="562"/>
        <end position="590"/>
    </location>
</feature>
<evidence type="ECO:0000313" key="3">
    <source>
        <dbReference type="Proteomes" id="UP001151760"/>
    </source>
</evidence>
<evidence type="ECO:0000256" key="1">
    <source>
        <dbReference type="SAM" id="MobiDB-lite"/>
    </source>
</evidence>
<comment type="caution">
    <text evidence="2">The sequence shown here is derived from an EMBL/GenBank/DDBJ whole genome shotgun (WGS) entry which is preliminary data.</text>
</comment>
<evidence type="ECO:0008006" key="4">
    <source>
        <dbReference type="Google" id="ProtNLM"/>
    </source>
</evidence>
<feature type="compositionally biased region" description="Basic and acidic residues" evidence="1">
    <location>
        <begin position="568"/>
        <end position="590"/>
    </location>
</feature>